<proteinExistence type="predicted"/>
<gene>
    <name evidence="2" type="ORF">DY78_GL003106</name>
</gene>
<dbReference type="PANTHER" id="PTHR37806">
    <property type="entry name" value="LMO0724 PROTEIN"/>
    <property type="match status" value="1"/>
</dbReference>
<dbReference type="InterPro" id="IPR039564">
    <property type="entry name" value="Peptidase_C39-like"/>
</dbReference>
<dbReference type="InterPro" id="IPR039563">
    <property type="entry name" value="Peptidase_C39_single_dom"/>
</dbReference>
<accession>A0A0R2NPI7</accession>
<dbReference type="RefSeq" id="WP_024625137.1">
    <property type="nucleotide sequence ID" value="NZ_AYGX02000074.1"/>
</dbReference>
<dbReference type="PANTHER" id="PTHR37806:SF1">
    <property type="entry name" value="PEPTIDASE C39-LIKE DOMAIN-CONTAINING PROTEIN"/>
    <property type="match status" value="1"/>
</dbReference>
<feature type="domain" description="Peptidase C39-like" evidence="1">
    <location>
        <begin position="122"/>
        <end position="252"/>
    </location>
</feature>
<keyword evidence="3" id="KW-1185">Reference proteome</keyword>
<evidence type="ECO:0000313" key="2">
    <source>
        <dbReference type="EMBL" id="KRO27588.1"/>
    </source>
</evidence>
<organism evidence="2 3">
    <name type="scientific">Lactiplantibacillus fabifermentans DSM 21115</name>
    <dbReference type="NCBI Taxonomy" id="1413187"/>
    <lineage>
        <taxon>Bacteria</taxon>
        <taxon>Bacillati</taxon>
        <taxon>Bacillota</taxon>
        <taxon>Bacilli</taxon>
        <taxon>Lactobacillales</taxon>
        <taxon>Lactobacillaceae</taxon>
        <taxon>Lactiplantibacillus</taxon>
    </lineage>
</organism>
<sequence>MQRIQQLELMGVISLIGWGSSAVIAHASTPAYQRSLPVQVTHHDYATNSRTGVVYQLKKRTINLQPKYQLAHFQKTTWTWTQQMDLTINGKPYRYYYVRDKKGHAGWVWRRYLTPTTHKLVVPLIGQPPQLPTGCEITATTMMLQYAGARMNKVTLAKEMPRSNDPNKGFVGNPFHAYGHGLYVYPKGLLGVVRKHVGTAKNMTGNSLKQLKLKVAANHPVVAWVKGVDGFKTHSLTVTGYTPKHIFYNDPWTKKRVSMKNATFEKHWRQNGRRALSY</sequence>
<dbReference type="AlphaFoldDB" id="A0A0R2NPI7"/>
<dbReference type="CDD" id="cd02549">
    <property type="entry name" value="Peptidase_C39A"/>
    <property type="match status" value="1"/>
</dbReference>
<protein>
    <recommendedName>
        <fullName evidence="1">Peptidase C39-like domain-containing protein</fullName>
    </recommendedName>
</protein>
<dbReference type="Proteomes" id="UP000050920">
    <property type="component" value="Unassembled WGS sequence"/>
</dbReference>
<comment type="caution">
    <text evidence="2">The sequence shown here is derived from an EMBL/GenBank/DDBJ whole genome shotgun (WGS) entry which is preliminary data.</text>
</comment>
<dbReference type="Pfam" id="PF13529">
    <property type="entry name" value="Peptidase_C39_2"/>
    <property type="match status" value="1"/>
</dbReference>
<evidence type="ECO:0000259" key="1">
    <source>
        <dbReference type="Pfam" id="PF13529"/>
    </source>
</evidence>
<dbReference type="Gene3D" id="3.90.70.10">
    <property type="entry name" value="Cysteine proteinases"/>
    <property type="match status" value="1"/>
</dbReference>
<dbReference type="EMBL" id="AYGX02000074">
    <property type="protein sequence ID" value="KRO27588.1"/>
    <property type="molecule type" value="Genomic_DNA"/>
</dbReference>
<name>A0A0R2NPI7_9LACO</name>
<evidence type="ECO:0000313" key="3">
    <source>
        <dbReference type="Proteomes" id="UP000050920"/>
    </source>
</evidence>
<reference evidence="2 3" key="1">
    <citation type="journal article" date="2015" name="Genome Announc.">
        <title>Expanding the biotechnology potential of lactobacilli through comparative genomics of 213 strains and associated genera.</title>
        <authorList>
            <person name="Sun Z."/>
            <person name="Harris H.M."/>
            <person name="McCann A."/>
            <person name="Guo C."/>
            <person name="Argimon S."/>
            <person name="Zhang W."/>
            <person name="Yang X."/>
            <person name="Jeffery I.B."/>
            <person name="Cooney J.C."/>
            <person name="Kagawa T.F."/>
            <person name="Liu W."/>
            <person name="Song Y."/>
            <person name="Salvetti E."/>
            <person name="Wrobel A."/>
            <person name="Rasinkangas P."/>
            <person name="Parkhill J."/>
            <person name="Rea M.C."/>
            <person name="O'Sullivan O."/>
            <person name="Ritari J."/>
            <person name="Douillard F.P."/>
            <person name="Paul Ross R."/>
            <person name="Yang R."/>
            <person name="Briner A.E."/>
            <person name="Felis G.E."/>
            <person name="de Vos W.M."/>
            <person name="Barrangou R."/>
            <person name="Klaenhammer T.R."/>
            <person name="Caufield P.W."/>
            <person name="Cui Y."/>
            <person name="Zhang H."/>
            <person name="O'Toole P.W."/>
        </authorList>
    </citation>
    <scope>NUCLEOTIDE SEQUENCE [LARGE SCALE GENOMIC DNA]</scope>
    <source>
        <strain evidence="2 3">DSM 21115</strain>
    </source>
</reference>